<evidence type="ECO:0000256" key="2">
    <source>
        <dbReference type="SAM" id="SignalP"/>
    </source>
</evidence>
<dbReference type="Pfam" id="PF13505">
    <property type="entry name" value="OMP_b-brl"/>
    <property type="match status" value="1"/>
</dbReference>
<gene>
    <name evidence="4" type="ORF">AMR76_01530</name>
</gene>
<evidence type="ECO:0000313" key="4">
    <source>
        <dbReference type="EMBL" id="KQH88207.1"/>
    </source>
</evidence>
<dbReference type="AlphaFoldDB" id="A0A0Q2N8U9"/>
<protein>
    <recommendedName>
        <fullName evidence="3">Outer membrane protein beta-barrel domain-containing protein</fullName>
    </recommendedName>
</protein>
<keyword evidence="1 2" id="KW-0732">Signal</keyword>
<evidence type="ECO:0000313" key="5">
    <source>
        <dbReference type="Proteomes" id="UP000051221"/>
    </source>
</evidence>
<dbReference type="SUPFAM" id="SSF56925">
    <property type="entry name" value="OMPA-like"/>
    <property type="match status" value="1"/>
</dbReference>
<sequence>MHFNPWFASAIAMLSISSAAIAQTEDTPRTKEKSNGTIYVGAGLGVYNNAEIEYGSLSTNETGNFGDFGYNLLAGYEFNTHKVVKLGVELEYRHFGEVNFADQLDVEGDAFFINVRPKFIVSYDHADLYVALIAGLGTIDLDATATQYGVSASKSEAAFQYGAEFGVLLNEHVDLHVGYRAAQVDVEDFDVTLSTGYAGIRYHF</sequence>
<name>A0A0Q2N8U9_VIBFU</name>
<feature type="domain" description="Outer membrane protein beta-barrel" evidence="3">
    <location>
        <begin position="10"/>
        <end position="204"/>
    </location>
</feature>
<dbReference type="Gene3D" id="2.40.160.20">
    <property type="match status" value="1"/>
</dbReference>
<comment type="caution">
    <text evidence="4">The sequence shown here is derived from an EMBL/GenBank/DDBJ whole genome shotgun (WGS) entry which is preliminary data.</text>
</comment>
<dbReference type="RefSeq" id="WP_055465195.1">
    <property type="nucleotide sequence ID" value="NZ_LKHS01000001.1"/>
</dbReference>
<organism evidence="4 5">
    <name type="scientific">Vibrio furnissii</name>
    <dbReference type="NCBI Taxonomy" id="29494"/>
    <lineage>
        <taxon>Bacteria</taxon>
        <taxon>Pseudomonadati</taxon>
        <taxon>Pseudomonadota</taxon>
        <taxon>Gammaproteobacteria</taxon>
        <taxon>Vibrionales</taxon>
        <taxon>Vibrionaceae</taxon>
        <taxon>Vibrio</taxon>
    </lineage>
</organism>
<dbReference type="EMBL" id="LKHS01000001">
    <property type="protein sequence ID" value="KQH88207.1"/>
    <property type="molecule type" value="Genomic_DNA"/>
</dbReference>
<dbReference type="InterPro" id="IPR027385">
    <property type="entry name" value="Beta-barrel_OMP"/>
</dbReference>
<dbReference type="InParanoid" id="A0A0Q2N8U9"/>
<dbReference type="InterPro" id="IPR011250">
    <property type="entry name" value="OMP/PagP_B-barrel"/>
</dbReference>
<keyword evidence="5" id="KW-1185">Reference proteome</keyword>
<accession>A0A0Q2N8U9</accession>
<evidence type="ECO:0000256" key="1">
    <source>
        <dbReference type="ARBA" id="ARBA00022729"/>
    </source>
</evidence>
<proteinExistence type="predicted"/>
<dbReference type="Proteomes" id="UP000051221">
    <property type="component" value="Unassembled WGS sequence"/>
</dbReference>
<feature type="signal peptide" evidence="2">
    <location>
        <begin position="1"/>
        <end position="22"/>
    </location>
</feature>
<evidence type="ECO:0000259" key="3">
    <source>
        <dbReference type="Pfam" id="PF13505"/>
    </source>
</evidence>
<feature type="chain" id="PRO_5006194833" description="Outer membrane protein beta-barrel domain-containing protein" evidence="2">
    <location>
        <begin position="23"/>
        <end position="204"/>
    </location>
</feature>
<reference evidence="4 5" key="1">
    <citation type="submission" date="2015-08" db="EMBL/GenBank/DDBJ databases">
        <title>Antibacterial properties of a collection of Vibrionaceae strains.</title>
        <authorList>
            <person name="Giubergia S."/>
        </authorList>
    </citation>
    <scope>NUCLEOTIDE SEQUENCE [LARGE SCALE GENOMIC DNA]</scope>
    <source>
        <strain evidence="4 5">S0821</strain>
    </source>
</reference>